<dbReference type="OrthoDB" id="1466077at2759"/>
<proteinExistence type="predicted"/>
<dbReference type="Gramene" id="OMO96690">
    <property type="protein sequence ID" value="OMO96690"/>
    <property type="gene ID" value="CCACVL1_04828"/>
</dbReference>
<gene>
    <name evidence="1" type="ORF">CCACVL1_04828</name>
</gene>
<reference evidence="1 2" key="1">
    <citation type="submission" date="2013-09" db="EMBL/GenBank/DDBJ databases">
        <title>Corchorus capsularis genome sequencing.</title>
        <authorList>
            <person name="Alam M."/>
            <person name="Haque M.S."/>
            <person name="Islam M.S."/>
            <person name="Emdad E.M."/>
            <person name="Islam M.M."/>
            <person name="Ahmed B."/>
            <person name="Halim A."/>
            <person name="Hossen Q.M.M."/>
            <person name="Hossain M.Z."/>
            <person name="Ahmed R."/>
            <person name="Khan M.M."/>
            <person name="Islam R."/>
            <person name="Rashid M.M."/>
            <person name="Khan S.A."/>
            <person name="Rahman M.S."/>
            <person name="Alam M."/>
        </authorList>
    </citation>
    <scope>NUCLEOTIDE SEQUENCE [LARGE SCALE GENOMIC DNA]</scope>
    <source>
        <strain evidence="2">cv. CVL-1</strain>
        <tissue evidence="1">Whole seedling</tissue>
    </source>
</reference>
<comment type="caution">
    <text evidence="1">The sequence shown here is derived from an EMBL/GenBank/DDBJ whole genome shotgun (WGS) entry which is preliminary data.</text>
</comment>
<dbReference type="AlphaFoldDB" id="A0A1R3JPG3"/>
<sequence>MDVPYPLSTGDNCGDPRYKIYCNNNVLEFMSAQEKGSLPGL</sequence>
<keyword evidence="2" id="KW-1185">Reference proteome</keyword>
<dbReference type="Proteomes" id="UP000188268">
    <property type="component" value="Unassembled WGS sequence"/>
</dbReference>
<evidence type="ECO:0000313" key="1">
    <source>
        <dbReference type="EMBL" id="OMO96690.1"/>
    </source>
</evidence>
<protein>
    <recommendedName>
        <fullName evidence="3">Wall-associated receptor kinase galacturonan-binding domain-containing protein</fullName>
    </recommendedName>
</protein>
<organism evidence="1 2">
    <name type="scientific">Corchorus capsularis</name>
    <name type="common">Jute</name>
    <dbReference type="NCBI Taxonomy" id="210143"/>
    <lineage>
        <taxon>Eukaryota</taxon>
        <taxon>Viridiplantae</taxon>
        <taxon>Streptophyta</taxon>
        <taxon>Embryophyta</taxon>
        <taxon>Tracheophyta</taxon>
        <taxon>Spermatophyta</taxon>
        <taxon>Magnoliopsida</taxon>
        <taxon>eudicotyledons</taxon>
        <taxon>Gunneridae</taxon>
        <taxon>Pentapetalae</taxon>
        <taxon>rosids</taxon>
        <taxon>malvids</taxon>
        <taxon>Malvales</taxon>
        <taxon>Malvaceae</taxon>
        <taxon>Grewioideae</taxon>
        <taxon>Apeibeae</taxon>
        <taxon>Corchorus</taxon>
    </lineage>
</organism>
<evidence type="ECO:0008006" key="3">
    <source>
        <dbReference type="Google" id="ProtNLM"/>
    </source>
</evidence>
<dbReference type="EMBL" id="AWWV01007378">
    <property type="protein sequence ID" value="OMO96690.1"/>
    <property type="molecule type" value="Genomic_DNA"/>
</dbReference>
<evidence type="ECO:0000313" key="2">
    <source>
        <dbReference type="Proteomes" id="UP000188268"/>
    </source>
</evidence>
<accession>A0A1R3JPG3</accession>
<name>A0A1R3JPG3_COCAP</name>